<evidence type="ECO:0000256" key="2">
    <source>
        <dbReference type="SAM" id="Phobius"/>
    </source>
</evidence>
<dbReference type="EMBL" id="JAOQJE010000005">
    <property type="protein sequence ID" value="MCU6788897.1"/>
    <property type="molecule type" value="Genomic_DNA"/>
</dbReference>
<proteinExistence type="predicted"/>
<feature type="transmembrane region" description="Helical" evidence="2">
    <location>
        <begin position="430"/>
        <end position="459"/>
    </location>
</feature>
<sequence length="882" mass="92526">MATDVSIRVGVDGEKEFRSALSGINSQIKNLNSEMKTVVSSMTGMDDAEERAAKQTDVLGRSIAATKQKISILSAEYDRQKAALAQMGDALSRTEQEFGKNSTQAVKAQNAYNRQAKAVNDLGTQLNNATADLNRMEKEMRDIESGADKAGGALDDLGDGADKAGGSLRDAFIGGAIAGGIQSLVSGISGLVDETTEYRKIMGTLEVSSQRAGYSAEQTAASYKQLYGVIGDDQQSATALANLQALGVSQDQLTQFVDGAIGAWATYGDSIPIDSLAEAINETVQAGTVTGTFADVLNWAGTSEDEFNEKLQATSDPAERANMVLQELANQGLMGAAEAWRENNSAMVESNEAQAEMNESLASIGETLSPVVSMLTEGLAAALQAIQPGIQFIVDNSPVIIAALAGIAAGIAAMNLGTIISMISSIGPAIAGMVAAIGGPVTVIVAAISGIAAAVVALWNTNEGFRNAVQGIWEAIKGFFVGAWQSIQAAWNAAQPYFQAIWNAIQAIFSAVQPYLSAAFSGAWSAIQSVWNTATGFFQAIWNSIAGIFSVVQSVLSGDFSGAWEAIKGIVSTWTGYFRDRWNDIRNVFSDAFNAFLDIGTQIVNGIKQGIANAWDALTGWVREKFQGLIDSAKSLFGINSPSRVFRDQIGLMIAEGLALGIEEGMPDAVGAAEGMAAAVTEASRTEVEAPAVGTLGADTFSGVVAALEDTEPILTEYLTAMLERANELIRSYFNQFRQAGLYLMQGVAQGVRDGRSGVINAIESALWAAVEAAKAAMEISSPSRVFAEIGGYMGDGIGVGFDKAMLDVNQNIAAAMMRPLDRIRKDDMLNAAAATVNGMSAVGTASAQTVIIPINLNGKQIAEVVFDPLKGIAKQRGVALG</sequence>
<feature type="coiled-coil region" evidence="1">
    <location>
        <begin position="77"/>
        <end position="146"/>
    </location>
</feature>
<accession>A0ABT2U2N6</accession>
<dbReference type="Gene3D" id="1.20.120.20">
    <property type="entry name" value="Apolipoprotein"/>
    <property type="match status" value="1"/>
</dbReference>
<dbReference type="PANTHER" id="PTHR37813">
    <property type="entry name" value="FELS-2 PROPHAGE PROTEIN"/>
    <property type="match status" value="1"/>
</dbReference>
<name>A0ABT2U2N6_9FIRM</name>
<evidence type="ECO:0000313" key="4">
    <source>
        <dbReference type="Proteomes" id="UP001652397"/>
    </source>
</evidence>
<keyword evidence="2" id="KW-1133">Transmembrane helix</keyword>
<comment type="caution">
    <text evidence="3">The sequence shown here is derived from an EMBL/GenBank/DDBJ whole genome shotgun (WGS) entry which is preliminary data.</text>
</comment>
<gene>
    <name evidence="3" type="ORF">OCV66_07300</name>
</gene>
<feature type="transmembrane region" description="Helical" evidence="2">
    <location>
        <begin position="399"/>
        <end position="423"/>
    </location>
</feature>
<dbReference type="PANTHER" id="PTHR37813:SF1">
    <property type="entry name" value="FELS-2 PROPHAGE PROTEIN"/>
    <property type="match status" value="1"/>
</dbReference>
<evidence type="ECO:0000256" key="1">
    <source>
        <dbReference type="SAM" id="Coils"/>
    </source>
</evidence>
<dbReference type="RefSeq" id="WP_147574029.1">
    <property type="nucleotide sequence ID" value="NZ_JAOQJE010000005.1"/>
</dbReference>
<reference evidence="3 4" key="1">
    <citation type="journal article" date="2021" name="ISME Commun">
        <title>Automated analysis of genomic sequences facilitates high-throughput and comprehensive description of bacteria.</title>
        <authorList>
            <person name="Hitch T.C.A."/>
        </authorList>
    </citation>
    <scope>NUCLEOTIDE SEQUENCE [LARGE SCALE GENOMIC DNA]</scope>
    <source>
        <strain evidence="3 4">Sanger_34</strain>
    </source>
</reference>
<protein>
    <recommendedName>
        <fullName evidence="5">Phage tail tape measure protein</fullName>
    </recommendedName>
</protein>
<keyword evidence="1" id="KW-0175">Coiled coil</keyword>
<evidence type="ECO:0008006" key="5">
    <source>
        <dbReference type="Google" id="ProtNLM"/>
    </source>
</evidence>
<dbReference type="Gene3D" id="1.20.5.300">
    <property type="match status" value="1"/>
</dbReference>
<keyword evidence="4" id="KW-1185">Reference proteome</keyword>
<keyword evidence="2" id="KW-0472">Membrane</keyword>
<evidence type="ECO:0000313" key="3">
    <source>
        <dbReference type="EMBL" id="MCU6788897.1"/>
    </source>
</evidence>
<organism evidence="3 4">
    <name type="scientific">Agathobaculum ammoniilyticum</name>
    <dbReference type="NCBI Taxonomy" id="2981778"/>
    <lineage>
        <taxon>Bacteria</taxon>
        <taxon>Bacillati</taxon>
        <taxon>Bacillota</taxon>
        <taxon>Clostridia</taxon>
        <taxon>Eubacteriales</taxon>
        <taxon>Butyricicoccaceae</taxon>
        <taxon>Agathobaculum</taxon>
    </lineage>
</organism>
<dbReference type="Proteomes" id="UP001652397">
    <property type="component" value="Unassembled WGS sequence"/>
</dbReference>
<keyword evidence="2" id="KW-0812">Transmembrane</keyword>